<dbReference type="Gene3D" id="3.40.50.300">
    <property type="entry name" value="P-loop containing nucleotide triphosphate hydrolases"/>
    <property type="match status" value="1"/>
</dbReference>
<reference evidence="3" key="1">
    <citation type="submission" date="2016-08" db="EMBL/GenBank/DDBJ databases">
        <authorList>
            <person name="Yan J."/>
        </authorList>
    </citation>
    <scope>NUCLEOTIDE SEQUENCE</scope>
    <source>
        <strain evidence="3">CSS-01s</strain>
    </source>
</reference>
<evidence type="ECO:0000313" key="4">
    <source>
        <dbReference type="Proteomes" id="UP000627934"/>
    </source>
</evidence>
<gene>
    <name evidence="3" type="ORF">BFW01_g10573</name>
</gene>
<evidence type="ECO:0000256" key="1">
    <source>
        <dbReference type="SAM" id="MobiDB-lite"/>
    </source>
</evidence>
<dbReference type="Proteomes" id="UP000627934">
    <property type="component" value="Unassembled WGS sequence"/>
</dbReference>
<protein>
    <submittedName>
        <fullName evidence="3">ATPase AAA+ type core</fullName>
    </submittedName>
</protein>
<dbReference type="Pfam" id="PF00004">
    <property type="entry name" value="AAA"/>
    <property type="match status" value="1"/>
</dbReference>
<dbReference type="InterPro" id="IPR027417">
    <property type="entry name" value="P-loop_NTPase"/>
</dbReference>
<dbReference type="GO" id="GO:0016887">
    <property type="term" value="F:ATP hydrolysis activity"/>
    <property type="evidence" value="ECO:0007669"/>
    <property type="project" value="InterPro"/>
</dbReference>
<dbReference type="EMBL" id="MDYX01000024">
    <property type="protein sequence ID" value="KAF9629370.1"/>
    <property type="molecule type" value="Genomic_DNA"/>
</dbReference>
<dbReference type="GO" id="GO:0005634">
    <property type="term" value="C:nucleus"/>
    <property type="evidence" value="ECO:0007669"/>
    <property type="project" value="TreeGrafter"/>
</dbReference>
<reference evidence="3" key="2">
    <citation type="journal article" date="2018" name="DNA Res.">
        <title>Comparative genome and transcriptome analyses reveal adaptations to opportunistic infections in woody plant degrading pathogens of Botryosphaeriaceae.</title>
        <authorList>
            <person name="Yan J.Y."/>
            <person name="Zhao W.S."/>
            <person name="Chen Z."/>
            <person name="Xing Q.K."/>
            <person name="Zhang W."/>
            <person name="Chethana K.W.T."/>
            <person name="Xue M.F."/>
            <person name="Xu J.P."/>
            <person name="Phillips A.J.L."/>
            <person name="Wang Y."/>
            <person name="Liu J.H."/>
            <person name="Liu M."/>
            <person name="Zhou Y."/>
            <person name="Jayawardena R.S."/>
            <person name="Manawasinghe I.S."/>
            <person name="Huang J.B."/>
            <person name="Qiao G.H."/>
            <person name="Fu C.Y."/>
            <person name="Guo F.F."/>
            <person name="Dissanayake A.J."/>
            <person name="Peng Y.L."/>
            <person name="Hyde K.D."/>
            <person name="Li X.H."/>
        </authorList>
    </citation>
    <scope>NUCLEOTIDE SEQUENCE</scope>
    <source>
        <strain evidence="3">CSS-01s</strain>
    </source>
</reference>
<feature type="compositionally biased region" description="Basic and acidic residues" evidence="1">
    <location>
        <begin position="805"/>
        <end position="822"/>
    </location>
</feature>
<name>A0A8H7IPG0_9PEZI</name>
<evidence type="ECO:0000259" key="2">
    <source>
        <dbReference type="SMART" id="SM00382"/>
    </source>
</evidence>
<dbReference type="SMART" id="SM00382">
    <property type="entry name" value="AAA"/>
    <property type="match status" value="1"/>
</dbReference>
<accession>A0A8H7IPG0</accession>
<evidence type="ECO:0000313" key="3">
    <source>
        <dbReference type="EMBL" id="KAF9629370.1"/>
    </source>
</evidence>
<dbReference type="GO" id="GO:0005524">
    <property type="term" value="F:ATP binding"/>
    <property type="evidence" value="ECO:0007669"/>
    <property type="project" value="InterPro"/>
</dbReference>
<dbReference type="GO" id="GO:0003677">
    <property type="term" value="F:DNA binding"/>
    <property type="evidence" value="ECO:0007669"/>
    <property type="project" value="TreeGrafter"/>
</dbReference>
<sequence>MGHPSILSDPLPFQERRKFKGTEYQVPRAEAVLSLATHELQISTSRHEDAEINRNSVVRFPQRLLSTGPEIQRRVHSEILSLRQHPCAPEIQVADQLISDGKLDHPALTDLFEKIPNELTPFDKGHCETLSWAQKYAPKCAANVLGSSPEVSALREWLEALKVNSVGGALKELAAKSKRGGATKPPKKKRKKDELDDFIIDGEDGLGDWDELGGGKKLSNLMLLTGPHGCGKTATVFAVAKELGFEVFEINPGSRRSGKDVLEKIGDMTENHLVQRQAQEHPNQAAIDSDSERLTDAVQKDIESGRQKSMSSFFKPVAQAQVKPKVVQKKEVAAKATDKEAQPTLIKPKKSQKQSLILLEEVDVLFEDDKNFWQTVEHLAMHSRRPVIMTCTNESLVRINQDSLHANLYMSPASTDLATDYLLLLAAKEGHLLSRQTVSSLYESKGYDLRATIMELDFWCQMAVGDRKGGLEWMYQRWPPGKDVDEHGQVLRVASKDTYQTGMGWVERDVLLDKDHVGFDREYELTLELVESWNIEPEVLSSVPIPNHPTDTQQSHRETNLKALQDMDRLLDLSSAVDMYCRVDVPTRSKTTMDPTQPSLPEKARTNYIDGYSFLQADTMTDFTNLDTQLAVSSHLAARRSIVASSSLPARAPTAFDECNIPKTILTHIASSRQARSLSRNDFFVFDALAEPPTAALSSVASAGMTASSFDRTFRLLAEELAPYVRSIASHDLRLENERMRISSMLSAGGKPKRQRTTRAARSALEGGRRENARRERWFDKSLNLVSVMRTAGKEWAGLGSVPAGEERDATETGSTRSRDGEGGGSDAEMAL</sequence>
<feature type="region of interest" description="Disordered" evidence="1">
    <location>
        <begin position="746"/>
        <end position="771"/>
    </location>
</feature>
<feature type="region of interest" description="Disordered" evidence="1">
    <location>
        <begin position="796"/>
        <end position="832"/>
    </location>
</feature>
<comment type="caution">
    <text evidence="3">The sequence shown here is derived from an EMBL/GenBank/DDBJ whole genome shotgun (WGS) entry which is preliminary data.</text>
</comment>
<dbReference type="InterPro" id="IPR003593">
    <property type="entry name" value="AAA+_ATPase"/>
</dbReference>
<dbReference type="PANTHER" id="PTHR23389">
    <property type="entry name" value="CHROMOSOME TRANSMISSION FIDELITY FACTOR 18"/>
    <property type="match status" value="1"/>
</dbReference>
<dbReference type="SUPFAM" id="SSF52540">
    <property type="entry name" value="P-loop containing nucleoside triphosphate hydrolases"/>
    <property type="match status" value="1"/>
</dbReference>
<dbReference type="AlphaFoldDB" id="A0A8H7IPG0"/>
<dbReference type="PANTHER" id="PTHR23389:SF21">
    <property type="entry name" value="ATPASE FAMILY AAA DOMAIN-CONTAINING PROTEIN 5"/>
    <property type="match status" value="1"/>
</dbReference>
<dbReference type="InterPro" id="IPR003959">
    <property type="entry name" value="ATPase_AAA_core"/>
</dbReference>
<feature type="domain" description="AAA+ ATPase" evidence="2">
    <location>
        <begin position="218"/>
        <end position="423"/>
    </location>
</feature>
<organism evidence="3 4">
    <name type="scientific">Lasiodiplodia theobromae</name>
    <dbReference type="NCBI Taxonomy" id="45133"/>
    <lineage>
        <taxon>Eukaryota</taxon>
        <taxon>Fungi</taxon>
        <taxon>Dikarya</taxon>
        <taxon>Ascomycota</taxon>
        <taxon>Pezizomycotina</taxon>
        <taxon>Dothideomycetes</taxon>
        <taxon>Dothideomycetes incertae sedis</taxon>
        <taxon>Botryosphaeriales</taxon>
        <taxon>Botryosphaeriaceae</taxon>
        <taxon>Lasiodiplodia</taxon>
    </lineage>
</organism>
<proteinExistence type="predicted"/>